<protein>
    <submittedName>
        <fullName evidence="1">Uncharacterized protein</fullName>
    </submittedName>
</protein>
<accession>A0A4Z2HBE6</accession>
<dbReference type="Proteomes" id="UP000314294">
    <property type="component" value="Unassembled WGS sequence"/>
</dbReference>
<name>A0A4Z2HBE6_9TELE</name>
<proteinExistence type="predicted"/>
<gene>
    <name evidence="1" type="ORF">EYF80_026925</name>
</gene>
<evidence type="ECO:0000313" key="2">
    <source>
        <dbReference type="Proteomes" id="UP000314294"/>
    </source>
</evidence>
<keyword evidence="2" id="KW-1185">Reference proteome</keyword>
<dbReference type="EMBL" id="SRLO01000285">
    <property type="protein sequence ID" value="TNN62850.1"/>
    <property type="molecule type" value="Genomic_DNA"/>
</dbReference>
<comment type="caution">
    <text evidence="1">The sequence shown here is derived from an EMBL/GenBank/DDBJ whole genome shotgun (WGS) entry which is preliminary data.</text>
</comment>
<organism evidence="1 2">
    <name type="scientific">Liparis tanakae</name>
    <name type="common">Tanaka's snailfish</name>
    <dbReference type="NCBI Taxonomy" id="230148"/>
    <lineage>
        <taxon>Eukaryota</taxon>
        <taxon>Metazoa</taxon>
        <taxon>Chordata</taxon>
        <taxon>Craniata</taxon>
        <taxon>Vertebrata</taxon>
        <taxon>Euteleostomi</taxon>
        <taxon>Actinopterygii</taxon>
        <taxon>Neopterygii</taxon>
        <taxon>Teleostei</taxon>
        <taxon>Neoteleostei</taxon>
        <taxon>Acanthomorphata</taxon>
        <taxon>Eupercaria</taxon>
        <taxon>Perciformes</taxon>
        <taxon>Cottioidei</taxon>
        <taxon>Cottales</taxon>
        <taxon>Liparidae</taxon>
        <taxon>Liparis</taxon>
    </lineage>
</organism>
<evidence type="ECO:0000313" key="1">
    <source>
        <dbReference type="EMBL" id="TNN62850.1"/>
    </source>
</evidence>
<sequence>MLGGGRCGGAPPAPWADSSMRGCISWEDVRRGRDISYISYISYISCVSYSEPLRDTGAH</sequence>
<dbReference type="AlphaFoldDB" id="A0A4Z2HBE6"/>
<reference evidence="1 2" key="1">
    <citation type="submission" date="2019-03" db="EMBL/GenBank/DDBJ databases">
        <title>First draft genome of Liparis tanakae, snailfish: a comprehensive survey of snailfish specific genes.</title>
        <authorList>
            <person name="Kim W."/>
            <person name="Song I."/>
            <person name="Jeong J.-H."/>
            <person name="Kim D."/>
            <person name="Kim S."/>
            <person name="Ryu S."/>
            <person name="Song J.Y."/>
            <person name="Lee S.K."/>
        </authorList>
    </citation>
    <scope>NUCLEOTIDE SEQUENCE [LARGE SCALE GENOMIC DNA]</scope>
    <source>
        <tissue evidence="1">Muscle</tissue>
    </source>
</reference>